<sequence length="332" mass="37144">EDSLELYDDPDTGDEVHCDPLLHTERHDEDLDAEVAPSNSQHAPVDQVQITPRSEFKVPLNPHQVYQDAHPDWFGCIIIIMVAILHVKHHVSFCACALILHCVTTILFSLGILHPTQPLPTTLNTVIHRLDLHDCYDDELFCSHCHCIFPTDIPTNTLCSNCDSWLFKPVSNRLFRMVTGCKAQHTQCPPPVCAAPIQVPSSLLVNFLAHGGNEVACESWQSCTVKPGELHDISDGEVWCTIQGPDQAPFFSGMETSQELRIGVTISLDWYVITHTIFLIYHAKNLLVSFMTLGPTEPTGTQLQNYLRLVVDNLLQLYKEGVIYHTPGHPEG</sequence>
<dbReference type="AlphaFoldDB" id="A0AAD4HHR1"/>
<proteinExistence type="predicted"/>
<protein>
    <submittedName>
        <fullName evidence="2">Uncharacterized protein</fullName>
    </submittedName>
</protein>
<dbReference type="Proteomes" id="UP001195769">
    <property type="component" value="Unassembled WGS sequence"/>
</dbReference>
<feature type="non-terminal residue" evidence="2">
    <location>
        <position position="1"/>
    </location>
</feature>
<feature type="non-terminal residue" evidence="2">
    <location>
        <position position="332"/>
    </location>
</feature>
<evidence type="ECO:0000313" key="2">
    <source>
        <dbReference type="EMBL" id="KAG1896636.1"/>
    </source>
</evidence>
<feature type="transmembrane region" description="Helical" evidence="1">
    <location>
        <begin position="94"/>
        <end position="113"/>
    </location>
</feature>
<dbReference type="GeneID" id="64667948"/>
<reference evidence="2" key="1">
    <citation type="journal article" date="2020" name="New Phytol.">
        <title>Comparative genomics reveals dynamic genome evolution in host specialist ectomycorrhizal fungi.</title>
        <authorList>
            <person name="Lofgren L.A."/>
            <person name="Nguyen N.H."/>
            <person name="Vilgalys R."/>
            <person name="Ruytinx J."/>
            <person name="Liao H.L."/>
            <person name="Branco S."/>
            <person name="Kuo A."/>
            <person name="LaButti K."/>
            <person name="Lipzen A."/>
            <person name="Andreopoulos W."/>
            <person name="Pangilinan J."/>
            <person name="Riley R."/>
            <person name="Hundley H."/>
            <person name="Na H."/>
            <person name="Barry K."/>
            <person name="Grigoriev I.V."/>
            <person name="Stajich J.E."/>
            <person name="Kennedy P.G."/>
        </authorList>
    </citation>
    <scope>NUCLEOTIDE SEQUENCE</scope>
    <source>
        <strain evidence="2">FC203</strain>
    </source>
</reference>
<keyword evidence="1" id="KW-0472">Membrane</keyword>
<feature type="transmembrane region" description="Helical" evidence="1">
    <location>
        <begin position="70"/>
        <end position="87"/>
    </location>
</feature>
<comment type="caution">
    <text evidence="2">The sequence shown here is derived from an EMBL/GenBank/DDBJ whole genome shotgun (WGS) entry which is preliminary data.</text>
</comment>
<dbReference type="EMBL" id="JABBWK010000053">
    <property type="protein sequence ID" value="KAG1896636.1"/>
    <property type="molecule type" value="Genomic_DNA"/>
</dbReference>
<name>A0AAD4HHR1_9AGAM</name>
<gene>
    <name evidence="2" type="ORF">F5891DRAFT_912674</name>
</gene>
<evidence type="ECO:0000256" key="1">
    <source>
        <dbReference type="SAM" id="Phobius"/>
    </source>
</evidence>
<dbReference type="RefSeq" id="XP_041222212.1">
    <property type="nucleotide sequence ID" value="XM_041373650.1"/>
</dbReference>
<accession>A0AAD4HHR1</accession>
<keyword evidence="3" id="KW-1185">Reference proteome</keyword>
<organism evidence="2 3">
    <name type="scientific">Suillus fuscotomentosus</name>
    <dbReference type="NCBI Taxonomy" id="1912939"/>
    <lineage>
        <taxon>Eukaryota</taxon>
        <taxon>Fungi</taxon>
        <taxon>Dikarya</taxon>
        <taxon>Basidiomycota</taxon>
        <taxon>Agaricomycotina</taxon>
        <taxon>Agaricomycetes</taxon>
        <taxon>Agaricomycetidae</taxon>
        <taxon>Boletales</taxon>
        <taxon>Suillineae</taxon>
        <taxon>Suillaceae</taxon>
        <taxon>Suillus</taxon>
    </lineage>
</organism>
<keyword evidence="1" id="KW-0812">Transmembrane</keyword>
<evidence type="ECO:0000313" key="3">
    <source>
        <dbReference type="Proteomes" id="UP001195769"/>
    </source>
</evidence>
<keyword evidence="1" id="KW-1133">Transmembrane helix</keyword>